<reference evidence="2 3" key="1">
    <citation type="journal article" date="2015" name="Int. J. Syst. Evol. Microbiol.">
        <title>Methanoculleus taiwanensis sp. nov., a methanogen isolated from deep marine sediment at the deformation front area near Taiwan.</title>
        <authorList>
            <person name="Weng C.Y."/>
            <person name="Chen S.C."/>
            <person name="Lai M.C."/>
            <person name="Wu S.Y."/>
            <person name="Lin S."/>
            <person name="Yang T.F."/>
            <person name="Chen P.C."/>
        </authorList>
    </citation>
    <scope>NUCLEOTIDE SEQUENCE [LARGE SCALE GENOMIC DNA]</scope>
    <source>
        <strain evidence="2 3">CYW4</strain>
    </source>
</reference>
<gene>
    <name evidence="2" type="ORF">ABH15_07160</name>
</gene>
<dbReference type="EMBL" id="LHQS01000002">
    <property type="protein sequence ID" value="RXE55973.1"/>
    <property type="molecule type" value="Genomic_DNA"/>
</dbReference>
<comment type="caution">
    <text evidence="2">The sequence shown here is derived from an EMBL/GenBank/DDBJ whole genome shotgun (WGS) entry which is preliminary data.</text>
</comment>
<dbReference type="OrthoDB" id="118141at2157"/>
<evidence type="ECO:0000313" key="3">
    <source>
        <dbReference type="Proteomes" id="UP000290932"/>
    </source>
</evidence>
<sequence length="150" mass="16455">MDKNQKAVLVVGLLAVLGLLFINIYLALIALVIVLVLLMSLRIMSDAVDNPEIVAVLNEDAKGVTVRNRGNAEAFRIHVAVVPLNIEFDVPSLKVDETSEYALPVMIEQAKAVVTYENDRGQKYSQSYALSALGGDEDLLKPVFPIFGWK</sequence>
<dbReference type="RefSeq" id="WP_128693689.1">
    <property type="nucleotide sequence ID" value="NZ_LHQS01000002.1"/>
</dbReference>
<feature type="transmembrane region" description="Helical" evidence="1">
    <location>
        <begin position="12"/>
        <end position="38"/>
    </location>
</feature>
<dbReference type="Proteomes" id="UP000290932">
    <property type="component" value="Unassembled WGS sequence"/>
</dbReference>
<keyword evidence="3" id="KW-1185">Reference proteome</keyword>
<keyword evidence="1" id="KW-0812">Transmembrane</keyword>
<evidence type="ECO:0000313" key="2">
    <source>
        <dbReference type="EMBL" id="RXE55973.1"/>
    </source>
</evidence>
<protein>
    <submittedName>
        <fullName evidence="2">Uncharacterized protein</fullName>
    </submittedName>
</protein>
<keyword evidence="1" id="KW-0472">Membrane</keyword>
<accession>A0A498H022</accession>
<organism evidence="2 3">
    <name type="scientific">Methanoculleus taiwanensis</name>
    <dbReference type="NCBI Taxonomy" id="1550565"/>
    <lineage>
        <taxon>Archaea</taxon>
        <taxon>Methanobacteriati</taxon>
        <taxon>Methanobacteriota</taxon>
        <taxon>Stenosarchaea group</taxon>
        <taxon>Methanomicrobia</taxon>
        <taxon>Methanomicrobiales</taxon>
        <taxon>Methanomicrobiaceae</taxon>
        <taxon>Methanoculleus</taxon>
    </lineage>
</organism>
<dbReference type="AlphaFoldDB" id="A0A498H022"/>
<name>A0A498H022_9EURY</name>
<keyword evidence="1" id="KW-1133">Transmembrane helix</keyword>
<evidence type="ECO:0000256" key="1">
    <source>
        <dbReference type="SAM" id="Phobius"/>
    </source>
</evidence>
<proteinExistence type="predicted"/>